<evidence type="ECO:0000256" key="3">
    <source>
        <dbReference type="ARBA" id="ARBA00022833"/>
    </source>
</evidence>
<dbReference type="OrthoDB" id="3762808at2759"/>
<evidence type="ECO:0000256" key="4">
    <source>
        <dbReference type="PROSITE-ProRule" id="PRU00134"/>
    </source>
</evidence>
<keyword evidence="1" id="KW-0479">Metal-binding</keyword>
<accession>A0A9P4PRV8</accession>
<sequence length="347" mass="39977">MEDQHAEMKGDDPKTSTTEKHTQCSSCGNDASRACTACRVHVYCNAACQAADWKVHKRICAFEKILRDMMEDVCINKMPNDNVLYAQTEALWMSAPEWGCLVKANRAFMEGKLHCTPYHMGPIFPETKADLADFLFLHDYGIITTDSQAWMQEEVKQGSFWIQERQRPYVCLSFPTQHPKFSEDNAFRFVQALYKFAEKNSAVPVIIWNTYQHPQSAKFVRTKAQLLEWKTNIHDVQGWDFCPITQWRRGVTLEDLEMAEWEVETHLGLDPDDPGLIDAFCDGPDYRSSKRYPGSKSADPVAVSITTQSWDADWQDLMFVVEQAMKEADLRPVFRTRKMDSPDRLGY</sequence>
<keyword evidence="8" id="KW-1185">Reference proteome</keyword>
<feature type="region of interest" description="Disordered" evidence="5">
    <location>
        <begin position="1"/>
        <end position="26"/>
    </location>
</feature>
<dbReference type="EMBL" id="MU001493">
    <property type="protein sequence ID" value="KAF2450174.1"/>
    <property type="molecule type" value="Genomic_DNA"/>
</dbReference>
<reference evidence="7" key="1">
    <citation type="journal article" date="2020" name="Stud. Mycol.">
        <title>101 Dothideomycetes genomes: a test case for predicting lifestyles and emergence of pathogens.</title>
        <authorList>
            <person name="Haridas S."/>
            <person name="Albert R."/>
            <person name="Binder M."/>
            <person name="Bloem J."/>
            <person name="Labutti K."/>
            <person name="Salamov A."/>
            <person name="Andreopoulos B."/>
            <person name="Baker S."/>
            <person name="Barry K."/>
            <person name="Bills G."/>
            <person name="Bluhm B."/>
            <person name="Cannon C."/>
            <person name="Castanera R."/>
            <person name="Culley D."/>
            <person name="Daum C."/>
            <person name="Ezra D."/>
            <person name="Gonzalez J."/>
            <person name="Henrissat B."/>
            <person name="Kuo A."/>
            <person name="Liang C."/>
            <person name="Lipzen A."/>
            <person name="Lutzoni F."/>
            <person name="Magnuson J."/>
            <person name="Mondo S."/>
            <person name="Nolan M."/>
            <person name="Ohm R."/>
            <person name="Pangilinan J."/>
            <person name="Park H.-J."/>
            <person name="Ramirez L."/>
            <person name="Alfaro M."/>
            <person name="Sun H."/>
            <person name="Tritt A."/>
            <person name="Yoshinaga Y."/>
            <person name="Zwiers L.-H."/>
            <person name="Turgeon B."/>
            <person name="Goodwin S."/>
            <person name="Spatafora J."/>
            <person name="Crous P."/>
            <person name="Grigoriev I."/>
        </authorList>
    </citation>
    <scope>NUCLEOTIDE SEQUENCE</scope>
    <source>
        <strain evidence="7">CBS 690.94</strain>
    </source>
</reference>
<keyword evidence="3" id="KW-0862">Zinc</keyword>
<gene>
    <name evidence="7" type="ORF">P171DRAFT_468584</name>
</gene>
<evidence type="ECO:0000313" key="8">
    <source>
        <dbReference type="Proteomes" id="UP000799764"/>
    </source>
</evidence>
<evidence type="ECO:0000313" key="7">
    <source>
        <dbReference type="EMBL" id="KAF2450174.1"/>
    </source>
</evidence>
<evidence type="ECO:0000259" key="6">
    <source>
        <dbReference type="PROSITE" id="PS50865"/>
    </source>
</evidence>
<dbReference type="Proteomes" id="UP000799764">
    <property type="component" value="Unassembled WGS sequence"/>
</dbReference>
<dbReference type="Pfam" id="PF01753">
    <property type="entry name" value="zf-MYND"/>
    <property type="match status" value="1"/>
</dbReference>
<dbReference type="AlphaFoldDB" id="A0A9P4PRV8"/>
<dbReference type="SUPFAM" id="SSF144232">
    <property type="entry name" value="HIT/MYND zinc finger-like"/>
    <property type="match status" value="1"/>
</dbReference>
<name>A0A9P4PRV8_9PLEO</name>
<protein>
    <recommendedName>
        <fullName evidence="6">MYND-type domain-containing protein</fullName>
    </recommendedName>
</protein>
<dbReference type="PROSITE" id="PS50865">
    <property type="entry name" value="ZF_MYND_2"/>
    <property type="match status" value="1"/>
</dbReference>
<dbReference type="Gene3D" id="6.10.140.2220">
    <property type="match status" value="1"/>
</dbReference>
<evidence type="ECO:0000256" key="2">
    <source>
        <dbReference type="ARBA" id="ARBA00022771"/>
    </source>
</evidence>
<evidence type="ECO:0000256" key="5">
    <source>
        <dbReference type="SAM" id="MobiDB-lite"/>
    </source>
</evidence>
<feature type="domain" description="MYND-type" evidence="6">
    <location>
        <begin position="24"/>
        <end position="60"/>
    </location>
</feature>
<evidence type="ECO:0000256" key="1">
    <source>
        <dbReference type="ARBA" id="ARBA00022723"/>
    </source>
</evidence>
<dbReference type="InterPro" id="IPR002893">
    <property type="entry name" value="Znf_MYND"/>
</dbReference>
<keyword evidence="2 4" id="KW-0863">Zinc-finger</keyword>
<proteinExistence type="predicted"/>
<comment type="caution">
    <text evidence="7">The sequence shown here is derived from an EMBL/GenBank/DDBJ whole genome shotgun (WGS) entry which is preliminary data.</text>
</comment>
<feature type="compositionally biased region" description="Basic and acidic residues" evidence="5">
    <location>
        <begin position="1"/>
        <end position="22"/>
    </location>
</feature>
<organism evidence="7 8">
    <name type="scientific">Karstenula rhodostoma CBS 690.94</name>
    <dbReference type="NCBI Taxonomy" id="1392251"/>
    <lineage>
        <taxon>Eukaryota</taxon>
        <taxon>Fungi</taxon>
        <taxon>Dikarya</taxon>
        <taxon>Ascomycota</taxon>
        <taxon>Pezizomycotina</taxon>
        <taxon>Dothideomycetes</taxon>
        <taxon>Pleosporomycetidae</taxon>
        <taxon>Pleosporales</taxon>
        <taxon>Massarineae</taxon>
        <taxon>Didymosphaeriaceae</taxon>
        <taxon>Karstenula</taxon>
    </lineage>
</organism>
<dbReference type="GO" id="GO:0008270">
    <property type="term" value="F:zinc ion binding"/>
    <property type="evidence" value="ECO:0007669"/>
    <property type="project" value="UniProtKB-KW"/>
</dbReference>